<dbReference type="EC" id="3.1.3.-" evidence="1"/>
<dbReference type="SUPFAM" id="SSF56784">
    <property type="entry name" value="HAD-like"/>
    <property type="match status" value="1"/>
</dbReference>
<dbReference type="PROSITE" id="PS01228">
    <property type="entry name" value="COF_1"/>
    <property type="match status" value="1"/>
</dbReference>
<dbReference type="PANTHER" id="PTHR10000">
    <property type="entry name" value="PHOSPHOSERINE PHOSPHATASE"/>
    <property type="match status" value="1"/>
</dbReference>
<keyword evidence="2" id="KW-1185">Reference proteome</keyword>
<accession>A0A0P8YD38</accession>
<dbReference type="InterPro" id="IPR000150">
    <property type="entry name" value="Cof"/>
</dbReference>
<protein>
    <submittedName>
        <fullName evidence="1">Putative phosphatase YwpJ</fullName>
        <ecNumber evidence="1">3.1.3.-</ecNumber>
    </submittedName>
</protein>
<comment type="caution">
    <text evidence="1">The sequence shown here is derived from an EMBL/GenBank/DDBJ whole genome shotgun (WGS) entry which is preliminary data.</text>
</comment>
<dbReference type="GO" id="GO:0016791">
    <property type="term" value="F:phosphatase activity"/>
    <property type="evidence" value="ECO:0007669"/>
    <property type="project" value="TreeGrafter"/>
</dbReference>
<dbReference type="Proteomes" id="UP000050326">
    <property type="component" value="Unassembled WGS sequence"/>
</dbReference>
<dbReference type="CDD" id="cd07516">
    <property type="entry name" value="HAD_Pase"/>
    <property type="match status" value="1"/>
</dbReference>
<dbReference type="GO" id="GO:0000287">
    <property type="term" value="F:magnesium ion binding"/>
    <property type="evidence" value="ECO:0007669"/>
    <property type="project" value="TreeGrafter"/>
</dbReference>
<dbReference type="Gene3D" id="3.30.1240.10">
    <property type="match status" value="1"/>
</dbReference>
<keyword evidence="1" id="KW-0378">Hydrolase</keyword>
<dbReference type="Pfam" id="PF08282">
    <property type="entry name" value="Hydrolase_3"/>
    <property type="match status" value="1"/>
</dbReference>
<dbReference type="SFLD" id="SFLDG01140">
    <property type="entry name" value="C2.B:_Phosphomannomutase_and_P"/>
    <property type="match status" value="1"/>
</dbReference>
<dbReference type="OrthoDB" id="9781413at2"/>
<dbReference type="NCBIfam" id="TIGR01484">
    <property type="entry name" value="HAD-SF-IIB"/>
    <property type="match status" value="1"/>
</dbReference>
<organism evidence="1 2">
    <name type="scientific">Oxobacter pfennigii</name>
    <dbReference type="NCBI Taxonomy" id="36849"/>
    <lineage>
        <taxon>Bacteria</taxon>
        <taxon>Bacillati</taxon>
        <taxon>Bacillota</taxon>
        <taxon>Clostridia</taxon>
        <taxon>Eubacteriales</taxon>
        <taxon>Clostridiaceae</taxon>
        <taxon>Oxobacter</taxon>
    </lineage>
</organism>
<dbReference type="SFLD" id="SFLDG01144">
    <property type="entry name" value="C2.B.4:_PGP_Like"/>
    <property type="match status" value="1"/>
</dbReference>
<proteinExistence type="predicted"/>
<dbReference type="InterPro" id="IPR036412">
    <property type="entry name" value="HAD-like_sf"/>
</dbReference>
<gene>
    <name evidence="1" type="primary">ywpJ</name>
    <name evidence="1" type="ORF">OXPF_12720</name>
</gene>
<dbReference type="NCBIfam" id="TIGR00099">
    <property type="entry name" value="Cof-subfamily"/>
    <property type="match status" value="1"/>
</dbReference>
<dbReference type="InterPro" id="IPR006379">
    <property type="entry name" value="HAD-SF_hydro_IIB"/>
</dbReference>
<reference evidence="1 2" key="1">
    <citation type="submission" date="2015-09" db="EMBL/GenBank/DDBJ databases">
        <title>Genome sequence of Oxobacter pfennigii DSM 3222.</title>
        <authorList>
            <person name="Poehlein A."/>
            <person name="Bengelsdorf F.R."/>
            <person name="Schiel-Bengelsdorf B."/>
            <person name="Duerre P."/>
            <person name="Daniel R."/>
        </authorList>
    </citation>
    <scope>NUCLEOTIDE SEQUENCE [LARGE SCALE GENOMIC DNA]</scope>
    <source>
        <strain evidence="1 2">DSM 3222</strain>
    </source>
</reference>
<evidence type="ECO:0000313" key="2">
    <source>
        <dbReference type="Proteomes" id="UP000050326"/>
    </source>
</evidence>
<dbReference type="Gene3D" id="3.40.50.1000">
    <property type="entry name" value="HAD superfamily/HAD-like"/>
    <property type="match status" value="1"/>
</dbReference>
<dbReference type="STRING" id="36849.OXPF_12720"/>
<sequence>MYKLIVSDMDGTLLNSSGEISKENADAIKEAMKSGVEFAIVTGRPYVSAKSILKESGIKCSVIGCNGAQVADENGNIVKTHYINRDSLNAIIKRAEKANIYYHIYDDNYIYTKSRFDLLKVLKNYSKSAVSSQFSIRKIIRGIKRLYFTEVNVKRNLAAFAASKKGGFYKIQVSSTDKEALAKFKESIKGIPHVDITSSNYYNVEVGVEGVTKGTALKELADLKGIKREEIIAMGDNYNDMPMLVYAGCGVAMDNAVDEVKAACSFHTKSNDDHGAAYAIQKLIFDGEFHRE</sequence>
<dbReference type="InterPro" id="IPR023214">
    <property type="entry name" value="HAD_sf"/>
</dbReference>
<dbReference type="EMBL" id="LKET01000027">
    <property type="protein sequence ID" value="KPU45145.1"/>
    <property type="molecule type" value="Genomic_DNA"/>
</dbReference>
<dbReference type="PANTHER" id="PTHR10000:SF55">
    <property type="entry name" value="5-AMINO-6-(5-PHOSPHO-D-RIBITYLAMINO)URACIL PHOSPHATASE YCSE"/>
    <property type="match status" value="1"/>
</dbReference>
<name>A0A0P8YD38_9CLOT</name>
<dbReference type="SFLD" id="SFLDS00003">
    <property type="entry name" value="Haloacid_Dehalogenase"/>
    <property type="match status" value="1"/>
</dbReference>
<dbReference type="PROSITE" id="PS01229">
    <property type="entry name" value="COF_2"/>
    <property type="match status" value="1"/>
</dbReference>
<evidence type="ECO:0000313" key="1">
    <source>
        <dbReference type="EMBL" id="KPU45145.1"/>
    </source>
</evidence>
<dbReference type="RefSeq" id="WP_054874363.1">
    <property type="nucleotide sequence ID" value="NZ_LKET01000027.1"/>
</dbReference>
<dbReference type="GO" id="GO:0005829">
    <property type="term" value="C:cytosol"/>
    <property type="evidence" value="ECO:0007669"/>
    <property type="project" value="TreeGrafter"/>
</dbReference>
<dbReference type="AlphaFoldDB" id="A0A0P8YD38"/>